<feature type="repeat" description="WD" evidence="3">
    <location>
        <begin position="383"/>
        <end position="424"/>
    </location>
</feature>
<evidence type="ECO:0000313" key="5">
    <source>
        <dbReference type="EMBL" id="CCK71335.1"/>
    </source>
</evidence>
<gene>
    <name evidence="5" type="primary">KNAG0G02790</name>
    <name evidence="5" type="ordered locus">KNAG_0G02790</name>
</gene>
<keyword evidence="2" id="KW-0677">Repeat</keyword>
<dbReference type="Proteomes" id="UP000006310">
    <property type="component" value="Chromosome 7"/>
</dbReference>
<proteinExistence type="predicted"/>
<sequence length="471" mass="52305">MWRVPLTQTQQADLNAAVVDYVAWVAEEQQADGSAGRNSLAETVSALRQLLEVHAPPATGPSQSAGGSQSLLLPRKWNSIVQLQRKIMALEEQVGQLNSQLEALQAAQGEEDPHGPVSAPDWVPRAVPWSTISTRHPDTCIKLHPLLPLCFMGDEYGRVLVYDFLTAKGNNTLPHAQLSSAHLKGLTSLDLVPWEGTVTLATSSKDLTARIWTWDQKESTLNLQQTLLGHEHIVSQVVLKQKTENSTTLYAFTCSRDATVRIWDTDTGICVKTLPHLHRDWIRCLDVRGEYLLTGSQDTSLRLTHWPSGNAISMGLGHEFPIETVKFLPPLCDTTMPVTHCVSAGRDDVIKLWELPVPVLLPHAAPTPHLDPDKNYFTLVADIRGHSSWVKDLQVDAMGQRLYSCSDDKSVKCWDISDYRSPTLVKSWDIIHSAFVNCIAIDSYGSLQEGQQRREVMLTAGLDCKCNIFLK</sequence>
<evidence type="ECO:0000256" key="2">
    <source>
        <dbReference type="ARBA" id="ARBA00022737"/>
    </source>
</evidence>
<dbReference type="GO" id="GO:0042802">
    <property type="term" value="F:identical protein binding"/>
    <property type="evidence" value="ECO:0007669"/>
    <property type="project" value="EnsemblFungi"/>
</dbReference>
<reference evidence="5 6" key="1">
    <citation type="journal article" date="2011" name="Proc. Natl. Acad. Sci. U.S.A.">
        <title>Evolutionary erosion of yeast sex chromosomes by mating-type switching accidents.</title>
        <authorList>
            <person name="Gordon J.L."/>
            <person name="Armisen D."/>
            <person name="Proux-Wera E."/>
            <person name="Oheigeartaigh S.S."/>
            <person name="Byrne K.P."/>
            <person name="Wolfe K.H."/>
        </authorList>
    </citation>
    <scope>NUCLEOTIDE SEQUENCE [LARGE SCALE GENOMIC DNA]</scope>
    <source>
        <strain evidence="6">ATCC MYA-139 / BCRC 22969 / CBS 8797 / CCRC 22969 / KCTC 17520 / NBRC 10181 / NCYC 3082</strain>
    </source>
</reference>
<dbReference type="InterPro" id="IPR020472">
    <property type="entry name" value="WD40_PAC1"/>
</dbReference>
<dbReference type="RefSeq" id="XP_022465581.1">
    <property type="nucleotide sequence ID" value="XM_022609157.1"/>
</dbReference>
<dbReference type="GO" id="GO:0051010">
    <property type="term" value="F:microtubule plus-end binding"/>
    <property type="evidence" value="ECO:0007669"/>
    <property type="project" value="EnsemblFungi"/>
</dbReference>
<dbReference type="STRING" id="1071383.J7R8Y5"/>
<evidence type="ECO:0000256" key="1">
    <source>
        <dbReference type="ARBA" id="ARBA00022574"/>
    </source>
</evidence>
<dbReference type="AlphaFoldDB" id="J7R8Y5"/>
<dbReference type="PANTHER" id="PTHR19848:SF8">
    <property type="entry name" value="F-BOX AND WD REPEAT DOMAIN CONTAINING 7"/>
    <property type="match status" value="1"/>
</dbReference>
<dbReference type="InterPro" id="IPR019775">
    <property type="entry name" value="WD40_repeat_CS"/>
</dbReference>
<evidence type="ECO:0000313" key="6">
    <source>
        <dbReference type="Proteomes" id="UP000006310"/>
    </source>
</evidence>
<dbReference type="OrthoDB" id="10264588at2759"/>
<dbReference type="Gene3D" id="1.20.960.30">
    <property type="match status" value="1"/>
</dbReference>
<dbReference type="InterPro" id="IPR015943">
    <property type="entry name" value="WD40/YVTN_repeat-like_dom_sf"/>
</dbReference>
<dbReference type="EMBL" id="HE978320">
    <property type="protein sequence ID" value="CCK71335.1"/>
    <property type="molecule type" value="Genomic_DNA"/>
</dbReference>
<dbReference type="InterPro" id="IPR037190">
    <property type="entry name" value="LIS1_N"/>
</dbReference>
<dbReference type="SMART" id="SM00320">
    <property type="entry name" value="WD40"/>
    <property type="match status" value="7"/>
</dbReference>
<dbReference type="PROSITE" id="PS50294">
    <property type="entry name" value="WD_REPEATS_REGION"/>
    <property type="match status" value="1"/>
</dbReference>
<dbReference type="Gene3D" id="2.130.10.10">
    <property type="entry name" value="YVTN repeat-like/Quinoprotein amine dehydrogenase"/>
    <property type="match status" value="2"/>
</dbReference>
<dbReference type="GO" id="GO:0005634">
    <property type="term" value="C:nucleus"/>
    <property type="evidence" value="ECO:0007669"/>
    <property type="project" value="EnsemblFungi"/>
</dbReference>
<dbReference type="OMA" id="RGTCLMT"/>
<dbReference type="eggNOG" id="KOG0295">
    <property type="taxonomic scope" value="Eukaryota"/>
</dbReference>
<dbReference type="SUPFAM" id="SSF109925">
    <property type="entry name" value="Lissencephaly-1 protein (Lis-1, PAF-AH alpha) N-terminal domain"/>
    <property type="match status" value="1"/>
</dbReference>
<dbReference type="GO" id="GO:0005881">
    <property type="term" value="C:cytoplasmic microtubule"/>
    <property type="evidence" value="ECO:0007669"/>
    <property type="project" value="EnsemblFungi"/>
</dbReference>
<dbReference type="InterPro" id="IPR036322">
    <property type="entry name" value="WD40_repeat_dom_sf"/>
</dbReference>
<dbReference type="PROSITE" id="PS00678">
    <property type="entry name" value="WD_REPEATS_1"/>
    <property type="match status" value="1"/>
</dbReference>
<accession>J7R8Y5</accession>
<dbReference type="InterPro" id="IPR001680">
    <property type="entry name" value="WD40_rpt"/>
</dbReference>
<organism evidence="5 6">
    <name type="scientific">Huiozyma naganishii (strain ATCC MYA-139 / BCRC 22969 / CBS 8797 / KCTC 17520 / NBRC 10181 / NCYC 3082 / Yp74L-3)</name>
    <name type="common">Yeast</name>
    <name type="synonym">Kazachstania naganishii</name>
    <dbReference type="NCBI Taxonomy" id="1071383"/>
    <lineage>
        <taxon>Eukaryota</taxon>
        <taxon>Fungi</taxon>
        <taxon>Dikarya</taxon>
        <taxon>Ascomycota</taxon>
        <taxon>Saccharomycotina</taxon>
        <taxon>Saccharomycetes</taxon>
        <taxon>Saccharomycetales</taxon>
        <taxon>Saccharomycetaceae</taxon>
        <taxon>Huiozyma</taxon>
    </lineage>
</organism>
<protein>
    <submittedName>
        <fullName evidence="5">Uncharacterized protein</fullName>
    </submittedName>
</protein>
<dbReference type="KEGG" id="kng:KNAG_0G02790"/>
<feature type="coiled-coil region" evidence="4">
    <location>
        <begin position="80"/>
        <end position="107"/>
    </location>
</feature>
<keyword evidence="4" id="KW-0175">Coiled coil</keyword>
<evidence type="ECO:0000256" key="4">
    <source>
        <dbReference type="SAM" id="Coils"/>
    </source>
</evidence>
<dbReference type="Pfam" id="PF00400">
    <property type="entry name" value="WD40"/>
    <property type="match status" value="3"/>
</dbReference>
<feature type="repeat" description="WD" evidence="3">
    <location>
        <begin position="227"/>
        <end position="273"/>
    </location>
</feature>
<dbReference type="GO" id="GO:0030473">
    <property type="term" value="P:nuclear migration along microtubule"/>
    <property type="evidence" value="ECO:0007669"/>
    <property type="project" value="EnsemblFungi"/>
</dbReference>
<dbReference type="PROSITE" id="PS50082">
    <property type="entry name" value="WD_REPEATS_2"/>
    <property type="match status" value="2"/>
</dbReference>
<name>J7R8Y5_HUIN7</name>
<keyword evidence="6" id="KW-1185">Reference proteome</keyword>
<dbReference type="GeneID" id="34527059"/>
<keyword evidence="1 3" id="KW-0853">WD repeat</keyword>
<dbReference type="SUPFAM" id="SSF50978">
    <property type="entry name" value="WD40 repeat-like"/>
    <property type="match status" value="1"/>
</dbReference>
<dbReference type="PRINTS" id="PR00320">
    <property type="entry name" value="GPROTEINBRPT"/>
</dbReference>
<dbReference type="PANTHER" id="PTHR19848">
    <property type="entry name" value="WD40 REPEAT PROTEIN"/>
    <property type="match status" value="1"/>
</dbReference>
<reference evidence="6" key="2">
    <citation type="submission" date="2012-08" db="EMBL/GenBank/DDBJ databases">
        <title>Genome sequence of Kazachstania naganishii.</title>
        <authorList>
            <person name="Gordon J.L."/>
            <person name="Armisen D."/>
            <person name="Proux-Wera E."/>
            <person name="OhEigeartaigh S.S."/>
            <person name="Byrne K.P."/>
            <person name="Wolfe K.H."/>
        </authorList>
    </citation>
    <scope>NUCLEOTIDE SEQUENCE [LARGE SCALE GENOMIC DNA]</scope>
    <source>
        <strain evidence="6">ATCC MYA-139 / BCRC 22969 / CBS 8797 / CCRC 22969 / KCTC 17520 / NBRC 10181 / NCYC 3082</strain>
    </source>
</reference>
<evidence type="ECO:0000256" key="3">
    <source>
        <dbReference type="PROSITE-ProRule" id="PRU00221"/>
    </source>
</evidence>
<dbReference type="HOGENOM" id="CLU_000288_57_15_1"/>